<dbReference type="Proteomes" id="UP001055811">
    <property type="component" value="Linkage Group LG06"/>
</dbReference>
<gene>
    <name evidence="1" type="ORF">L2E82_36059</name>
</gene>
<organism evidence="1 2">
    <name type="scientific">Cichorium intybus</name>
    <name type="common">Chicory</name>
    <dbReference type="NCBI Taxonomy" id="13427"/>
    <lineage>
        <taxon>Eukaryota</taxon>
        <taxon>Viridiplantae</taxon>
        <taxon>Streptophyta</taxon>
        <taxon>Embryophyta</taxon>
        <taxon>Tracheophyta</taxon>
        <taxon>Spermatophyta</taxon>
        <taxon>Magnoliopsida</taxon>
        <taxon>eudicotyledons</taxon>
        <taxon>Gunneridae</taxon>
        <taxon>Pentapetalae</taxon>
        <taxon>asterids</taxon>
        <taxon>campanulids</taxon>
        <taxon>Asterales</taxon>
        <taxon>Asteraceae</taxon>
        <taxon>Cichorioideae</taxon>
        <taxon>Cichorieae</taxon>
        <taxon>Cichoriinae</taxon>
        <taxon>Cichorium</taxon>
    </lineage>
</organism>
<keyword evidence="2" id="KW-1185">Reference proteome</keyword>
<reference evidence="1 2" key="2">
    <citation type="journal article" date="2022" name="Mol. Ecol. Resour.">
        <title>The genomes of chicory, endive, great burdock and yacon provide insights into Asteraceae paleo-polyploidization history and plant inulin production.</title>
        <authorList>
            <person name="Fan W."/>
            <person name="Wang S."/>
            <person name="Wang H."/>
            <person name="Wang A."/>
            <person name="Jiang F."/>
            <person name="Liu H."/>
            <person name="Zhao H."/>
            <person name="Xu D."/>
            <person name="Zhang Y."/>
        </authorList>
    </citation>
    <scope>NUCLEOTIDE SEQUENCE [LARGE SCALE GENOMIC DNA]</scope>
    <source>
        <strain evidence="2">cv. Punajuju</strain>
        <tissue evidence="1">Leaves</tissue>
    </source>
</reference>
<sequence length="81" mass="8829">MDRGYGGIGPICGSGLGSTRLGGAFELNPLYDFSDAFVLLRSPPPLSSLLPSSLFSDSDTQRNHQFPCSRLILFEEGRHQQ</sequence>
<protein>
    <submittedName>
        <fullName evidence="1">Uncharacterized protein</fullName>
    </submittedName>
</protein>
<evidence type="ECO:0000313" key="1">
    <source>
        <dbReference type="EMBL" id="KAI3724287.1"/>
    </source>
</evidence>
<name>A0ACB9BQL7_CICIN</name>
<dbReference type="EMBL" id="CM042014">
    <property type="protein sequence ID" value="KAI3724287.1"/>
    <property type="molecule type" value="Genomic_DNA"/>
</dbReference>
<comment type="caution">
    <text evidence="1">The sequence shown here is derived from an EMBL/GenBank/DDBJ whole genome shotgun (WGS) entry which is preliminary data.</text>
</comment>
<reference evidence="2" key="1">
    <citation type="journal article" date="2022" name="Mol. Ecol. Resour.">
        <title>The genomes of chicory, endive, great burdock and yacon provide insights into Asteraceae palaeo-polyploidization history and plant inulin production.</title>
        <authorList>
            <person name="Fan W."/>
            <person name="Wang S."/>
            <person name="Wang H."/>
            <person name="Wang A."/>
            <person name="Jiang F."/>
            <person name="Liu H."/>
            <person name="Zhao H."/>
            <person name="Xu D."/>
            <person name="Zhang Y."/>
        </authorList>
    </citation>
    <scope>NUCLEOTIDE SEQUENCE [LARGE SCALE GENOMIC DNA]</scope>
    <source>
        <strain evidence="2">cv. Punajuju</strain>
    </source>
</reference>
<evidence type="ECO:0000313" key="2">
    <source>
        <dbReference type="Proteomes" id="UP001055811"/>
    </source>
</evidence>
<proteinExistence type="predicted"/>
<accession>A0ACB9BQL7</accession>